<dbReference type="InterPro" id="IPR010178">
    <property type="entry name" value="Lit"/>
</dbReference>
<keyword evidence="1" id="KW-1133">Transmembrane helix</keyword>
<dbReference type="Pfam" id="PF07314">
    <property type="entry name" value="Lit"/>
    <property type="match status" value="1"/>
</dbReference>
<accession>A0A9D2JJT4</accession>
<organism evidence="2 3">
    <name type="scientific">Candidatus Enterococcus avicola</name>
    <dbReference type="NCBI Taxonomy" id="2838561"/>
    <lineage>
        <taxon>Bacteria</taxon>
        <taxon>Bacillati</taxon>
        <taxon>Bacillota</taxon>
        <taxon>Bacilli</taxon>
        <taxon>Lactobacillales</taxon>
        <taxon>Enterococcaceae</taxon>
        <taxon>Enterococcus</taxon>
    </lineage>
</organism>
<feature type="transmembrane region" description="Helical" evidence="1">
    <location>
        <begin position="98"/>
        <end position="119"/>
    </location>
</feature>
<protein>
    <submittedName>
        <fullName evidence="2">TIGR01906 family membrane protein</fullName>
    </submittedName>
</protein>
<dbReference type="AlphaFoldDB" id="A0A9D2JJT4"/>
<dbReference type="NCBIfam" id="TIGR01906">
    <property type="entry name" value="integ_TIGR01906"/>
    <property type="match status" value="1"/>
</dbReference>
<proteinExistence type="predicted"/>
<feature type="transmembrane region" description="Helical" evidence="1">
    <location>
        <begin position="183"/>
        <end position="205"/>
    </location>
</feature>
<name>A0A9D2JJT4_9ENTE</name>
<keyword evidence="1" id="KW-0472">Membrane</keyword>
<evidence type="ECO:0000313" key="3">
    <source>
        <dbReference type="Proteomes" id="UP000824063"/>
    </source>
</evidence>
<gene>
    <name evidence="2" type="ORF">IAA20_09355</name>
</gene>
<dbReference type="EMBL" id="DXBN01000214">
    <property type="protein sequence ID" value="HIZ54135.1"/>
    <property type="molecule type" value="Genomic_DNA"/>
</dbReference>
<feature type="transmembrane region" description="Helical" evidence="1">
    <location>
        <begin position="12"/>
        <end position="36"/>
    </location>
</feature>
<sequence length="218" mass="25962">MSVKKTRVIEFFGFFSLFLTSISLAITATINFVPLFRWSITRFDLETISGLTKETLLENYRLLLDFLNKPWVTELKLPNFPMSEAGLGHFYDVKDLFLLNYGVLIVTLIPSVYFIYYLWNRQKMWRLVRPFQWGMFVPVGLAFVMAVGFNTFFVLFHQLFFSNDDWIFNPVTDPIINILPEQFFMYCFILFFILIELIFFLFVFMGRRSLKTKKRATK</sequence>
<reference evidence="2" key="2">
    <citation type="submission" date="2021-04" db="EMBL/GenBank/DDBJ databases">
        <authorList>
            <person name="Gilroy R."/>
        </authorList>
    </citation>
    <scope>NUCLEOTIDE SEQUENCE</scope>
    <source>
        <strain evidence="2">CHK172-16539</strain>
    </source>
</reference>
<feature type="transmembrane region" description="Helical" evidence="1">
    <location>
        <begin position="131"/>
        <end position="156"/>
    </location>
</feature>
<keyword evidence="1" id="KW-0812">Transmembrane</keyword>
<evidence type="ECO:0000313" key="2">
    <source>
        <dbReference type="EMBL" id="HIZ54135.1"/>
    </source>
</evidence>
<comment type="caution">
    <text evidence="2">The sequence shown here is derived from an EMBL/GenBank/DDBJ whole genome shotgun (WGS) entry which is preliminary data.</text>
</comment>
<evidence type="ECO:0000256" key="1">
    <source>
        <dbReference type="SAM" id="Phobius"/>
    </source>
</evidence>
<dbReference type="Proteomes" id="UP000824063">
    <property type="component" value="Unassembled WGS sequence"/>
</dbReference>
<reference evidence="2" key="1">
    <citation type="journal article" date="2021" name="PeerJ">
        <title>Extensive microbial diversity within the chicken gut microbiome revealed by metagenomics and culture.</title>
        <authorList>
            <person name="Gilroy R."/>
            <person name="Ravi A."/>
            <person name="Getino M."/>
            <person name="Pursley I."/>
            <person name="Horton D.L."/>
            <person name="Alikhan N.F."/>
            <person name="Baker D."/>
            <person name="Gharbi K."/>
            <person name="Hall N."/>
            <person name="Watson M."/>
            <person name="Adriaenssens E.M."/>
            <person name="Foster-Nyarko E."/>
            <person name="Jarju S."/>
            <person name="Secka A."/>
            <person name="Antonio M."/>
            <person name="Oren A."/>
            <person name="Chaudhuri R.R."/>
            <person name="La Ragione R."/>
            <person name="Hildebrand F."/>
            <person name="Pallen M.J."/>
        </authorList>
    </citation>
    <scope>NUCLEOTIDE SEQUENCE</scope>
    <source>
        <strain evidence="2">CHK172-16539</strain>
    </source>
</reference>